<feature type="non-terminal residue" evidence="1">
    <location>
        <position position="266"/>
    </location>
</feature>
<accession>A0A0F9HVA4</accession>
<dbReference type="Pfam" id="PF00400">
    <property type="entry name" value="WD40"/>
    <property type="match status" value="2"/>
</dbReference>
<dbReference type="InterPro" id="IPR015943">
    <property type="entry name" value="WD40/YVTN_repeat-like_dom_sf"/>
</dbReference>
<dbReference type="SUPFAM" id="SSF50998">
    <property type="entry name" value="Quinoprotein alcohol dehydrogenase-like"/>
    <property type="match status" value="1"/>
</dbReference>
<gene>
    <name evidence="1" type="ORF">LCGC14_1659520</name>
</gene>
<comment type="caution">
    <text evidence="1">The sequence shown here is derived from an EMBL/GenBank/DDBJ whole genome shotgun (WGS) entry which is preliminary data.</text>
</comment>
<protein>
    <recommendedName>
        <fullName evidence="2">WD40 repeat domain-containing protein</fullName>
    </recommendedName>
</protein>
<proteinExistence type="predicted"/>
<evidence type="ECO:0008006" key="2">
    <source>
        <dbReference type="Google" id="ProtNLM"/>
    </source>
</evidence>
<reference evidence="1" key="1">
    <citation type="journal article" date="2015" name="Nature">
        <title>Complex archaea that bridge the gap between prokaryotes and eukaryotes.</title>
        <authorList>
            <person name="Spang A."/>
            <person name="Saw J.H."/>
            <person name="Jorgensen S.L."/>
            <person name="Zaremba-Niedzwiedzka K."/>
            <person name="Martijn J."/>
            <person name="Lind A.E."/>
            <person name="van Eijk R."/>
            <person name="Schleper C."/>
            <person name="Guy L."/>
            <person name="Ettema T.J."/>
        </authorList>
    </citation>
    <scope>NUCLEOTIDE SEQUENCE</scope>
</reference>
<name>A0A0F9HVA4_9ZZZZ</name>
<dbReference type="AlphaFoldDB" id="A0A0F9HVA4"/>
<dbReference type="Gene3D" id="2.130.10.10">
    <property type="entry name" value="YVTN repeat-like/Quinoprotein amine dehydrogenase"/>
    <property type="match status" value="1"/>
</dbReference>
<dbReference type="InterPro" id="IPR011047">
    <property type="entry name" value="Quinoprotein_ADH-like_sf"/>
</dbReference>
<organism evidence="1">
    <name type="scientific">marine sediment metagenome</name>
    <dbReference type="NCBI Taxonomy" id="412755"/>
    <lineage>
        <taxon>unclassified sequences</taxon>
        <taxon>metagenomes</taxon>
        <taxon>ecological metagenomes</taxon>
    </lineage>
</organism>
<dbReference type="InterPro" id="IPR001680">
    <property type="entry name" value="WD40_rpt"/>
</dbReference>
<evidence type="ECO:0000313" key="1">
    <source>
        <dbReference type="EMBL" id="KKM19057.1"/>
    </source>
</evidence>
<dbReference type="EMBL" id="LAZR01014077">
    <property type="protein sequence ID" value="KKM19057.1"/>
    <property type="molecule type" value="Genomic_DNA"/>
</dbReference>
<sequence>MDKSKKNTNDIRDSNIKIPLKSFKRDTIKNEIINIVKTHDLNIRDIAISPDEKYLISCSELKHDEVPYVLVWNTEKLLEKQNDPAAILKTEGEKQNKSKDPQLANWLLCVDSTIKKADGEDLWFVCTGSLYGELYIWSGKIDENSREWIFENSNFKKISILEEEEHVQRAIFKIKILESINLDNIFSIYLVLNDIQTIGSESTNISTIKEITLKVDQSILGLEINSSKIIGTHNGWILAFDLYNKTSLSNNERFIVSGSSDGIIKK</sequence>